<dbReference type="Proteomes" id="UP000571017">
    <property type="component" value="Unassembled WGS sequence"/>
</dbReference>
<proteinExistence type="predicted"/>
<dbReference type="AlphaFoldDB" id="A0A838CV55"/>
<keyword evidence="1" id="KW-0378">Hydrolase</keyword>
<keyword evidence="2" id="KW-1185">Reference proteome</keyword>
<gene>
    <name evidence="1" type="ORF">H0266_12925</name>
</gene>
<sequence length="103" mass="12136">MDKNKYYVNIGTKEISINKDGNNDEFIVHATEDEIINLRELFDEIEQADNRSFWRSHVPFQPYHQDQANDDFDASMKEAFQKIYDFGDEETKGLIKQMGVLEL</sequence>
<protein>
    <submittedName>
        <fullName evidence="1">Hydrolase</fullName>
    </submittedName>
</protein>
<dbReference type="EMBL" id="JACEFG010000002">
    <property type="protein sequence ID" value="MBA2175798.1"/>
    <property type="molecule type" value="Genomic_DNA"/>
</dbReference>
<dbReference type="RefSeq" id="WP_181472782.1">
    <property type="nucleotide sequence ID" value="NZ_JACEFG010000002.1"/>
</dbReference>
<evidence type="ECO:0000313" key="2">
    <source>
        <dbReference type="Proteomes" id="UP000571017"/>
    </source>
</evidence>
<comment type="caution">
    <text evidence="1">The sequence shown here is derived from an EMBL/GenBank/DDBJ whole genome shotgun (WGS) entry which is preliminary data.</text>
</comment>
<reference evidence="1 2" key="1">
    <citation type="journal article" date="2004" name="Extremophiles">
        <title>Halobacillus locisalis sp. nov., a halophilic bacterium isolated from a marine solar saltern of the Yellow Sea in Korea.</title>
        <authorList>
            <person name="Yoon J.H."/>
            <person name="Kang K.H."/>
            <person name="Oh T.K."/>
            <person name="Park Y.H."/>
        </authorList>
    </citation>
    <scope>NUCLEOTIDE SEQUENCE [LARGE SCALE GENOMIC DNA]</scope>
    <source>
        <strain evidence="1 2">KCTC 3788</strain>
    </source>
</reference>
<organism evidence="1 2">
    <name type="scientific">Halobacillus locisalis</name>
    <dbReference type="NCBI Taxonomy" id="220753"/>
    <lineage>
        <taxon>Bacteria</taxon>
        <taxon>Bacillati</taxon>
        <taxon>Bacillota</taxon>
        <taxon>Bacilli</taxon>
        <taxon>Bacillales</taxon>
        <taxon>Bacillaceae</taxon>
        <taxon>Halobacillus</taxon>
    </lineage>
</organism>
<dbReference type="GO" id="GO:0016787">
    <property type="term" value="F:hydrolase activity"/>
    <property type="evidence" value="ECO:0007669"/>
    <property type="project" value="UniProtKB-KW"/>
</dbReference>
<evidence type="ECO:0000313" key="1">
    <source>
        <dbReference type="EMBL" id="MBA2175798.1"/>
    </source>
</evidence>
<name>A0A838CV55_9BACI</name>
<accession>A0A838CV55</accession>